<dbReference type="Proteomes" id="UP000198556">
    <property type="component" value="Unassembled WGS sequence"/>
</dbReference>
<protein>
    <submittedName>
        <fullName evidence="2">Uncharacterized protein</fullName>
    </submittedName>
</protein>
<sequence length="259" mass="30468">MKRQVYYPRTYRRLKNNYIKSGLYLLVTVFIPLYYLYRNIGTFTNFVSNTVIGALNQVLPSASPSIHETTFSFMGLISYVDLKASVISPYYLEVQIIATILILIICVTGRRHNVPFFMFCFFEGLGFLINCIYFYFKAADFPYSINDFSQLYMKQQLGIWIAFIIIYGVTTAFIGEKGYRYKLLSTFLLGGYSFVFGVVRYIVFLYVLSKYSTVYMYFMFFTLGPLFDFLYLVEFYGILINKLIKIYDGSEGENQWEWY</sequence>
<feature type="transmembrane region" description="Helical" evidence="1">
    <location>
        <begin position="116"/>
        <end position="136"/>
    </location>
</feature>
<dbReference type="AlphaFoldDB" id="A0A1H9KX42"/>
<dbReference type="EMBL" id="FOGF01000016">
    <property type="protein sequence ID" value="SER03791.1"/>
    <property type="molecule type" value="Genomic_DNA"/>
</dbReference>
<dbReference type="STRING" id="137733.SAMN05421767_1168"/>
<feature type="transmembrane region" description="Helical" evidence="1">
    <location>
        <begin position="90"/>
        <end position="109"/>
    </location>
</feature>
<proteinExistence type="predicted"/>
<keyword evidence="1" id="KW-0472">Membrane</keyword>
<gene>
    <name evidence="2" type="ORF">SAMN05421767_1168</name>
</gene>
<feature type="transmembrane region" description="Helical" evidence="1">
    <location>
        <begin position="214"/>
        <end position="233"/>
    </location>
</feature>
<dbReference type="RefSeq" id="WP_089746580.1">
    <property type="nucleotide sequence ID" value="NZ_FOGF01000016.1"/>
</dbReference>
<dbReference type="OrthoDB" id="2059303at2"/>
<accession>A0A1H9KX42</accession>
<feature type="transmembrane region" description="Helical" evidence="1">
    <location>
        <begin position="21"/>
        <end position="37"/>
    </location>
</feature>
<evidence type="ECO:0000313" key="2">
    <source>
        <dbReference type="EMBL" id="SER03791.1"/>
    </source>
</evidence>
<keyword evidence="1" id="KW-1133">Transmembrane helix</keyword>
<keyword evidence="1" id="KW-0812">Transmembrane</keyword>
<name>A0A1H9KX42_9LACT</name>
<evidence type="ECO:0000313" key="3">
    <source>
        <dbReference type="Proteomes" id="UP000198556"/>
    </source>
</evidence>
<feature type="transmembrane region" description="Helical" evidence="1">
    <location>
        <begin position="156"/>
        <end position="175"/>
    </location>
</feature>
<keyword evidence="3" id="KW-1185">Reference proteome</keyword>
<evidence type="ECO:0000256" key="1">
    <source>
        <dbReference type="SAM" id="Phobius"/>
    </source>
</evidence>
<feature type="transmembrane region" description="Helical" evidence="1">
    <location>
        <begin position="187"/>
        <end position="208"/>
    </location>
</feature>
<reference evidence="2 3" key="1">
    <citation type="submission" date="2016-10" db="EMBL/GenBank/DDBJ databases">
        <authorList>
            <person name="de Groot N.N."/>
        </authorList>
    </citation>
    <scope>NUCLEOTIDE SEQUENCE [LARGE SCALE GENOMIC DNA]</scope>
    <source>
        <strain evidence="2 3">DSM 15827</strain>
    </source>
</reference>
<organism evidence="2 3">
    <name type="scientific">Granulicatella balaenopterae</name>
    <dbReference type="NCBI Taxonomy" id="137733"/>
    <lineage>
        <taxon>Bacteria</taxon>
        <taxon>Bacillati</taxon>
        <taxon>Bacillota</taxon>
        <taxon>Bacilli</taxon>
        <taxon>Lactobacillales</taxon>
        <taxon>Carnobacteriaceae</taxon>
        <taxon>Granulicatella</taxon>
    </lineage>
</organism>